<keyword evidence="2" id="KW-0802">TPR repeat</keyword>
<dbReference type="SUPFAM" id="SSF48452">
    <property type="entry name" value="TPR-like"/>
    <property type="match status" value="2"/>
</dbReference>
<dbReference type="Gene3D" id="1.25.40.10">
    <property type="entry name" value="Tetratricopeptide repeat domain"/>
    <property type="match status" value="2"/>
</dbReference>
<dbReference type="SMART" id="SM00028">
    <property type="entry name" value="TPR"/>
    <property type="match status" value="4"/>
</dbReference>
<protein>
    <submittedName>
        <fullName evidence="3">Tetratricopeptide repeat protein</fullName>
    </submittedName>
</protein>
<evidence type="ECO:0000256" key="2">
    <source>
        <dbReference type="ARBA" id="ARBA00022803"/>
    </source>
</evidence>
<name>A0A158DFB2_9BURK</name>
<dbReference type="InterPro" id="IPR051012">
    <property type="entry name" value="CellSynth/LPSAsmb/PSIAsmb"/>
</dbReference>
<dbReference type="EMBL" id="FCOJ02000084">
    <property type="protein sequence ID" value="SAK93218.1"/>
    <property type="molecule type" value="Genomic_DNA"/>
</dbReference>
<gene>
    <name evidence="3" type="ORF">AWB82_06689</name>
</gene>
<dbReference type="STRING" id="1777143.AWB82_06689"/>
<dbReference type="Proteomes" id="UP000054596">
    <property type="component" value="Unassembled WGS sequence"/>
</dbReference>
<organism evidence="3 4">
    <name type="scientific">Caballeronia glebae</name>
    <dbReference type="NCBI Taxonomy" id="1777143"/>
    <lineage>
        <taxon>Bacteria</taxon>
        <taxon>Pseudomonadati</taxon>
        <taxon>Pseudomonadota</taxon>
        <taxon>Betaproteobacteria</taxon>
        <taxon>Burkholderiales</taxon>
        <taxon>Burkholderiaceae</taxon>
        <taxon>Caballeronia</taxon>
    </lineage>
</organism>
<dbReference type="PANTHER" id="PTHR45586:SF14">
    <property type="entry name" value="TETRATRICOPEPTIDE TPR_2 REPEAT PROTEIN"/>
    <property type="match status" value="1"/>
</dbReference>
<dbReference type="InterPro" id="IPR019734">
    <property type="entry name" value="TPR_rpt"/>
</dbReference>
<dbReference type="Pfam" id="PF14559">
    <property type="entry name" value="TPR_19"/>
    <property type="match status" value="1"/>
</dbReference>
<proteinExistence type="predicted"/>
<dbReference type="PANTHER" id="PTHR45586">
    <property type="entry name" value="TPR REPEAT-CONTAINING PROTEIN PA4667"/>
    <property type="match status" value="1"/>
</dbReference>
<dbReference type="Pfam" id="PF13432">
    <property type="entry name" value="TPR_16"/>
    <property type="match status" value="1"/>
</dbReference>
<accession>A0A158DFB2</accession>
<comment type="caution">
    <text evidence="3">The sequence shown here is derived from an EMBL/GenBank/DDBJ whole genome shotgun (WGS) entry which is preliminary data.</text>
</comment>
<reference evidence="3" key="1">
    <citation type="submission" date="2016-01" db="EMBL/GenBank/DDBJ databases">
        <authorList>
            <person name="Peeters C."/>
        </authorList>
    </citation>
    <scope>NUCLEOTIDE SEQUENCE [LARGE SCALE GENOMIC DNA]</scope>
    <source>
        <strain evidence="3">LMG 29325</strain>
    </source>
</reference>
<evidence type="ECO:0000313" key="3">
    <source>
        <dbReference type="EMBL" id="SAK93218.1"/>
    </source>
</evidence>
<dbReference type="AlphaFoldDB" id="A0A158DFB2"/>
<dbReference type="InterPro" id="IPR011990">
    <property type="entry name" value="TPR-like_helical_dom_sf"/>
</dbReference>
<keyword evidence="4" id="KW-1185">Reference proteome</keyword>
<evidence type="ECO:0000256" key="1">
    <source>
        <dbReference type="ARBA" id="ARBA00022737"/>
    </source>
</evidence>
<keyword evidence="1" id="KW-0677">Repeat</keyword>
<dbReference type="OrthoDB" id="8978942at2"/>
<sequence length="674" mass="73419">MDKALQASTPPPSHESAFGACRTAVRAGDWHAGLAAFAAAVDKGEAPDPTASVYRAIARIRSEDDPTAGIAELDADQLRAADVRLDWRRLVISPLTRSKASNAAVAALQLALDAWPDSLDDRRLLASILGRLGRWDEAIAHADAAETHSPGDTSLHAARILLRLQAGLIDDAAHIASDTIELVVDDNESAHVWLMALTRGGQKATSARAAARLDPSLFRNERVAAGVVQSLLGDDRFDAAIAAGERALQGGFDGAALRSQLGQAYLARGARDDRAVSALEHFEQGVLLAPDDVRLASLHGKCLLGVGRYVDAIAPLQHACELAPNLDHPRAMLARAYRHSGRYKEAAETLLKLVKVQPERSRWQRLAIAALSQAGRDDEAGSLYDAYLRKRADALPDSFADALSQLEEKIDGAPVPRARLDWAWSLREDSPAMDRTAWERAACWGYLVDHLLLEWLECREDKAEEAMAVLGDLDEAERFLEPIRSQNKGFLIATAHVGPMYAGLMALELLGIPSRWLASMPSVARASYASALISTADQTETQVAKQCLRALDAGLAVCLAIDGAPSPSAPRITFEGQEITYSSFAARTAHRLGMPSIFYVPRWKNGKVVPTLAMLPEPRRGEDVEDYALRWQSTYLSLLREQLSGSPENLRLSGGLWRHVRRADRSKNDFRAHQ</sequence>
<evidence type="ECO:0000313" key="4">
    <source>
        <dbReference type="Proteomes" id="UP000054596"/>
    </source>
</evidence>